<dbReference type="Pfam" id="PF06804">
    <property type="entry name" value="Lipoprotein_18"/>
    <property type="match status" value="1"/>
</dbReference>
<evidence type="ECO:0000313" key="2">
    <source>
        <dbReference type="EMBL" id="EPD14386.1"/>
    </source>
</evidence>
<reference evidence="2 3" key="1">
    <citation type="journal article" date="2013" name="Genome Announc.">
        <title>Genome Sequence of the Pyrene- and Fluoranthene-Degrading Bacterium Cycloclasticus sp. Strain PY97M.</title>
        <authorList>
            <person name="Cui Z."/>
            <person name="Xu G."/>
            <person name="Li Q."/>
            <person name="Gao W."/>
            <person name="Zheng L."/>
        </authorList>
    </citation>
    <scope>NUCLEOTIDE SEQUENCE [LARGE SCALE GENOMIC DNA]</scope>
    <source>
        <strain evidence="2 3">PY97M</strain>
    </source>
</reference>
<dbReference type="InterPro" id="IPR010653">
    <property type="entry name" value="NlpB/DapX"/>
</dbReference>
<name>A0AB33Z5D6_9GAMM</name>
<sequence length="202" mass="22400">MVKLILIAMLMAVLSACGMMPSVDEVFVDQREAYKRAHELPSLEVPPDLSGSVIKDEYDGGVNNNNVSPSAYSNVVQTTPLNESQPSAELIQDGVDSHLLVRDSLRNAWRKTISALEEKNYDIEDKNRQTSLVYLNIAKNSGSSSMLSSLSFWKKAETDVYVVELQRAENGITVRVLDEERNRIDNATSQTLLTDLLAQLAP</sequence>
<evidence type="ECO:0008006" key="4">
    <source>
        <dbReference type="Google" id="ProtNLM"/>
    </source>
</evidence>
<dbReference type="RefSeq" id="WP_016389885.1">
    <property type="nucleotide sequence ID" value="NZ_KE646805.1"/>
</dbReference>
<protein>
    <recommendedName>
        <fullName evidence="4">Outer membrane protein assembly factor BamC</fullName>
    </recommendedName>
</protein>
<dbReference type="AlphaFoldDB" id="A0AB33Z5D6"/>
<evidence type="ECO:0000313" key="3">
    <source>
        <dbReference type="Proteomes" id="UP000015462"/>
    </source>
</evidence>
<dbReference type="EMBL" id="ASHL01000001">
    <property type="protein sequence ID" value="EPD14386.1"/>
    <property type="molecule type" value="Genomic_DNA"/>
</dbReference>
<proteinExistence type="predicted"/>
<dbReference type="Gene3D" id="3.30.310.170">
    <property type="entry name" value="Outer membrane protein assembly factor BamC"/>
    <property type="match status" value="1"/>
</dbReference>
<dbReference type="PROSITE" id="PS51257">
    <property type="entry name" value="PROKAR_LIPOPROTEIN"/>
    <property type="match status" value="1"/>
</dbReference>
<keyword evidence="1" id="KW-0732">Signal</keyword>
<feature type="chain" id="PRO_5044260961" description="Outer membrane protein assembly factor BamC" evidence="1">
    <location>
        <begin position="19"/>
        <end position="202"/>
    </location>
</feature>
<dbReference type="InterPro" id="IPR042268">
    <property type="entry name" value="BamC_C"/>
</dbReference>
<keyword evidence="3" id="KW-1185">Reference proteome</keyword>
<feature type="signal peptide" evidence="1">
    <location>
        <begin position="1"/>
        <end position="18"/>
    </location>
</feature>
<organism evidence="2 3">
    <name type="scientific">Cycloclasticus pugetii</name>
    <dbReference type="NCBI Taxonomy" id="34068"/>
    <lineage>
        <taxon>Bacteria</taxon>
        <taxon>Pseudomonadati</taxon>
        <taxon>Pseudomonadota</taxon>
        <taxon>Gammaproteobacteria</taxon>
        <taxon>Thiotrichales</taxon>
        <taxon>Piscirickettsiaceae</taxon>
        <taxon>Cycloclasticus</taxon>
    </lineage>
</organism>
<comment type="caution">
    <text evidence="2">The sequence shown here is derived from an EMBL/GenBank/DDBJ whole genome shotgun (WGS) entry which is preliminary data.</text>
</comment>
<gene>
    <name evidence="2" type="ORF">L196_02775</name>
</gene>
<dbReference type="Proteomes" id="UP000015462">
    <property type="component" value="Unassembled WGS sequence"/>
</dbReference>
<evidence type="ECO:0000256" key="1">
    <source>
        <dbReference type="SAM" id="SignalP"/>
    </source>
</evidence>
<accession>A0AB33Z5D6</accession>